<organism evidence="3 4">
    <name type="scientific">Arthrobotrys flagrans</name>
    <name type="common">Nematode-trapping fungus</name>
    <name type="synonym">Trichothecium flagrans</name>
    <dbReference type="NCBI Taxonomy" id="97331"/>
    <lineage>
        <taxon>Eukaryota</taxon>
        <taxon>Fungi</taxon>
        <taxon>Dikarya</taxon>
        <taxon>Ascomycota</taxon>
        <taxon>Pezizomycotina</taxon>
        <taxon>Orbiliomycetes</taxon>
        <taxon>Orbiliales</taxon>
        <taxon>Orbiliaceae</taxon>
        <taxon>Arthrobotrys</taxon>
    </lineage>
</organism>
<feature type="transmembrane region" description="Helical" evidence="2">
    <location>
        <begin position="248"/>
        <end position="267"/>
    </location>
</feature>
<evidence type="ECO:0000256" key="1">
    <source>
        <dbReference type="SAM" id="MobiDB-lite"/>
    </source>
</evidence>
<feature type="compositionally biased region" description="Low complexity" evidence="1">
    <location>
        <begin position="41"/>
        <end position="55"/>
    </location>
</feature>
<feature type="region of interest" description="Disordered" evidence="1">
    <location>
        <begin position="87"/>
        <end position="149"/>
    </location>
</feature>
<sequence length="377" mass="41458">MAQDAPRAPPPSSFPVPVPPATSTNVTGRACTTAKRTSKGSAVSESTKASTAATSERARFSGDSQLQWRAVRTVPTWVQRYEDEGELVDQGPVLPPPTHKSPQKSIWDNRRENTPVTPRPTASAGEGSRWKNFAEHSSGRPFTSASERKDLESGAVWGDDGLSAPWLAKKGEGEGEDREESTKREIFGISAKQREIWYKRFHLILLNNPMVPLTFRAIIWVLSLCALAFSASIYVLSKNNGTPQLPSTVLAIVVDTVALVYLIYITYDEYSGKPLGLRSAKAKIRLIMFDLVFIIFDSANLSLAFDTLYDVQQSCSALPGAPEEGASDYASRFLTNEPICSRQRALASFLFLALCAWVATFTVSIFRLVERVSRTNS</sequence>
<dbReference type="InterPro" id="IPR037737">
    <property type="entry name" value="Srf1"/>
</dbReference>
<proteinExistence type="predicted"/>
<dbReference type="GO" id="GO:0000324">
    <property type="term" value="C:fungal-type vacuole"/>
    <property type="evidence" value="ECO:0007669"/>
    <property type="project" value="TreeGrafter"/>
</dbReference>
<comment type="caution">
    <text evidence="3">The sequence shown here is derived from an EMBL/GenBank/DDBJ whole genome shotgun (WGS) entry which is preliminary data.</text>
</comment>
<dbReference type="AlphaFoldDB" id="A0A437AES1"/>
<evidence type="ECO:0000313" key="3">
    <source>
        <dbReference type="EMBL" id="RVD89819.1"/>
    </source>
</evidence>
<evidence type="ECO:0000256" key="2">
    <source>
        <dbReference type="SAM" id="Phobius"/>
    </source>
</evidence>
<accession>A0A437AES1</accession>
<keyword evidence="2" id="KW-0472">Membrane</keyword>
<reference evidence="3 4" key="1">
    <citation type="submission" date="2019-01" db="EMBL/GenBank/DDBJ databases">
        <title>Intercellular communication is required for trap formation in the nematode-trapping fungus Duddingtonia flagrans.</title>
        <authorList>
            <person name="Youssar L."/>
            <person name="Wernet V."/>
            <person name="Hensel N."/>
            <person name="Hildebrandt H.-G."/>
            <person name="Fischer R."/>
        </authorList>
    </citation>
    <scope>NUCLEOTIDE SEQUENCE [LARGE SCALE GENOMIC DNA]</scope>
    <source>
        <strain evidence="3 4">CBS H-5679</strain>
    </source>
</reference>
<dbReference type="PANTHER" id="PTHR36819">
    <property type="entry name" value="REGULATOR OF PHOSPHOLIPASE D SRF1"/>
    <property type="match status" value="1"/>
</dbReference>
<feature type="compositionally biased region" description="Basic and acidic residues" evidence="1">
    <location>
        <begin position="128"/>
        <end position="138"/>
    </location>
</feature>
<dbReference type="Proteomes" id="UP000283090">
    <property type="component" value="Unassembled WGS sequence"/>
</dbReference>
<feature type="transmembrane region" description="Helical" evidence="2">
    <location>
        <begin position="287"/>
        <end position="305"/>
    </location>
</feature>
<name>A0A437AES1_ARTFL</name>
<dbReference type="PANTHER" id="PTHR36819:SF1">
    <property type="entry name" value="REGULATOR OF PHOSPHOLIPASE D SRF1"/>
    <property type="match status" value="1"/>
</dbReference>
<feature type="compositionally biased region" description="Pro residues" evidence="1">
    <location>
        <begin position="7"/>
        <end position="20"/>
    </location>
</feature>
<gene>
    <name evidence="3" type="ORF">DFL_000809</name>
</gene>
<keyword evidence="2" id="KW-1133">Transmembrane helix</keyword>
<keyword evidence="4" id="KW-1185">Reference proteome</keyword>
<dbReference type="OrthoDB" id="2589563at2759"/>
<dbReference type="GO" id="GO:0071944">
    <property type="term" value="C:cell periphery"/>
    <property type="evidence" value="ECO:0007669"/>
    <property type="project" value="TreeGrafter"/>
</dbReference>
<feature type="region of interest" description="Disordered" evidence="1">
    <location>
        <begin position="1"/>
        <end position="64"/>
    </location>
</feature>
<evidence type="ECO:0000313" key="4">
    <source>
        <dbReference type="Proteomes" id="UP000283090"/>
    </source>
</evidence>
<protein>
    <submittedName>
        <fullName evidence="3">Uncharacterized protein</fullName>
    </submittedName>
</protein>
<dbReference type="RefSeq" id="XP_067495363.1">
    <property type="nucleotide sequence ID" value="XM_067637774.1"/>
</dbReference>
<dbReference type="EMBL" id="SAEB01000001">
    <property type="protein sequence ID" value="RVD89819.1"/>
    <property type="molecule type" value="Genomic_DNA"/>
</dbReference>
<dbReference type="GeneID" id="93583120"/>
<feature type="transmembrane region" description="Helical" evidence="2">
    <location>
        <begin position="217"/>
        <end position="236"/>
    </location>
</feature>
<keyword evidence="2" id="KW-0812">Transmembrane</keyword>
<dbReference type="VEuPathDB" id="FungiDB:DFL_000809"/>
<feature type="transmembrane region" description="Helical" evidence="2">
    <location>
        <begin position="345"/>
        <end position="369"/>
    </location>
</feature>